<comment type="subcellular location">
    <subcellularLocation>
        <location evidence="1">Mitochondrion</location>
    </subcellularLocation>
</comment>
<keyword evidence="2" id="KW-0496">Mitochondrion</keyword>
<proteinExistence type="predicted"/>
<name>A0AAD3HDI4_9STRA</name>
<keyword evidence="6" id="KW-1185">Reference proteome</keyword>
<dbReference type="InterPro" id="IPR048280">
    <property type="entry name" value="COX6B-like"/>
</dbReference>
<feature type="chain" id="PRO_5041969132" evidence="4">
    <location>
        <begin position="22"/>
        <end position="148"/>
    </location>
</feature>
<comment type="caution">
    <text evidence="5">The sequence shown here is derived from an EMBL/GenBank/DDBJ whole genome shotgun (WGS) entry which is preliminary data.</text>
</comment>
<dbReference type="Proteomes" id="UP001054902">
    <property type="component" value="Unassembled WGS sequence"/>
</dbReference>
<evidence type="ECO:0000256" key="4">
    <source>
        <dbReference type="SAM" id="SignalP"/>
    </source>
</evidence>
<evidence type="ECO:0000256" key="3">
    <source>
        <dbReference type="ARBA" id="ARBA00023157"/>
    </source>
</evidence>
<dbReference type="SUPFAM" id="SSF47694">
    <property type="entry name" value="Cytochrome c oxidase subunit h"/>
    <property type="match status" value="1"/>
</dbReference>
<keyword evidence="3" id="KW-1015">Disulfide bond</keyword>
<dbReference type="GO" id="GO:0005739">
    <property type="term" value="C:mitochondrion"/>
    <property type="evidence" value="ECO:0007669"/>
    <property type="project" value="UniProtKB-SubCell"/>
</dbReference>
<keyword evidence="4" id="KW-0732">Signal</keyword>
<evidence type="ECO:0000256" key="2">
    <source>
        <dbReference type="ARBA" id="ARBA00023128"/>
    </source>
</evidence>
<dbReference type="EMBL" id="BLLK01000069">
    <property type="protein sequence ID" value="GFH59630.1"/>
    <property type="molecule type" value="Genomic_DNA"/>
</dbReference>
<evidence type="ECO:0000313" key="6">
    <source>
        <dbReference type="Proteomes" id="UP001054902"/>
    </source>
</evidence>
<dbReference type="InterPro" id="IPR036549">
    <property type="entry name" value="CX6/COA6-like_sf"/>
</dbReference>
<sequence>MTFSSLLLPLFVSFFQHRGAAIFLLLHRLDSNRLQHSGNRHYIFISFIMTKLNQSIYGADPELNDDQKQTVDVVKAVRTTPRDSRFPTQNQANHCWNRYNEWLLCLKNTGDEEGCKNMKQMAYSICPTIWTEKWEEEREENTFPGLKA</sequence>
<dbReference type="AlphaFoldDB" id="A0AAD3HDI4"/>
<accession>A0AAD3HDI4</accession>
<dbReference type="PANTHER" id="PTHR46281:SF8">
    <property type="entry name" value="CYTOCHROME C OXIDASE SUBUNIT 12, MITOCHONDRIAL"/>
    <property type="match status" value="1"/>
</dbReference>
<dbReference type="Pfam" id="PF02297">
    <property type="entry name" value="COX6B"/>
    <property type="match status" value="1"/>
</dbReference>
<dbReference type="PANTHER" id="PTHR46281">
    <property type="entry name" value="CYTOCHROME C OXIDASE SUBUNIT 6B"/>
    <property type="match status" value="1"/>
</dbReference>
<evidence type="ECO:0000256" key="1">
    <source>
        <dbReference type="ARBA" id="ARBA00004173"/>
    </source>
</evidence>
<dbReference type="InterPro" id="IPR003213">
    <property type="entry name" value="Cyt_c_oxidase_su6B"/>
</dbReference>
<dbReference type="GO" id="GO:0045277">
    <property type="term" value="C:respiratory chain complex IV"/>
    <property type="evidence" value="ECO:0007669"/>
    <property type="project" value="InterPro"/>
</dbReference>
<gene>
    <name evidence="5" type="ORF">CTEN210_16106</name>
</gene>
<dbReference type="Gene3D" id="1.10.10.140">
    <property type="entry name" value="Cytochrome c oxidase, subunit VIb"/>
    <property type="match status" value="1"/>
</dbReference>
<evidence type="ECO:0000313" key="5">
    <source>
        <dbReference type="EMBL" id="GFH59630.1"/>
    </source>
</evidence>
<protein>
    <submittedName>
        <fullName evidence="5">Uncharacterized protein</fullName>
    </submittedName>
</protein>
<reference evidence="5 6" key="1">
    <citation type="journal article" date="2021" name="Sci. Rep.">
        <title>The genome of the diatom Chaetoceros tenuissimus carries an ancient integrated fragment of an extant virus.</title>
        <authorList>
            <person name="Hongo Y."/>
            <person name="Kimura K."/>
            <person name="Takaki Y."/>
            <person name="Yoshida Y."/>
            <person name="Baba S."/>
            <person name="Kobayashi G."/>
            <person name="Nagasaki K."/>
            <person name="Hano T."/>
            <person name="Tomaru Y."/>
        </authorList>
    </citation>
    <scope>NUCLEOTIDE SEQUENCE [LARGE SCALE GENOMIC DNA]</scope>
    <source>
        <strain evidence="5 6">NIES-3715</strain>
    </source>
</reference>
<organism evidence="5 6">
    <name type="scientific">Chaetoceros tenuissimus</name>
    <dbReference type="NCBI Taxonomy" id="426638"/>
    <lineage>
        <taxon>Eukaryota</taxon>
        <taxon>Sar</taxon>
        <taxon>Stramenopiles</taxon>
        <taxon>Ochrophyta</taxon>
        <taxon>Bacillariophyta</taxon>
        <taxon>Coscinodiscophyceae</taxon>
        <taxon>Chaetocerotophycidae</taxon>
        <taxon>Chaetocerotales</taxon>
        <taxon>Chaetocerotaceae</taxon>
        <taxon>Chaetoceros</taxon>
    </lineage>
</organism>
<feature type="signal peptide" evidence="4">
    <location>
        <begin position="1"/>
        <end position="21"/>
    </location>
</feature>